<evidence type="ECO:0008006" key="3">
    <source>
        <dbReference type="Google" id="ProtNLM"/>
    </source>
</evidence>
<protein>
    <recommendedName>
        <fullName evidence="3">Lipocalin-like protein</fullName>
    </recommendedName>
</protein>
<dbReference type="RefSeq" id="WP_107748929.1">
    <property type="nucleotide sequence ID" value="NZ_CP015453.1"/>
</dbReference>
<name>A0AAD0NMA9_9ACTN</name>
<sequence>MSASISGLAGTWTLSAYGELTLDDAPTGWLTEPPTPMPDATPNSGVTLTIGDQGRFTESGRPTEYALFHSYDGVLGDANDLFDGYLAAVDGQDGRVFVFSDEVAPVGCLRVDDGDTAITDEVRLDGPSLLRVVSVVTDGVYASRYLYRYGRG</sequence>
<reference evidence="1 2" key="1">
    <citation type="submission" date="2016-04" db="EMBL/GenBank/DDBJ databases">
        <title>Complete genome sequence of the haloalkaliphilic hydrocarbon-degrading bacterium Dietzia psychralcaliphila ILA-1T, isolated from a drain of a fish product-processing plant.</title>
        <authorList>
            <person name="Zhao J."/>
            <person name="Hu B."/>
            <person name="Geng S."/>
            <person name="Nie Y."/>
            <person name="Tang Y."/>
        </authorList>
    </citation>
    <scope>NUCLEOTIDE SEQUENCE [LARGE SCALE GENOMIC DNA]</scope>
    <source>
        <strain evidence="1 2">ILA-1</strain>
    </source>
</reference>
<keyword evidence="2" id="KW-1185">Reference proteome</keyword>
<evidence type="ECO:0000313" key="1">
    <source>
        <dbReference type="EMBL" id="AWH94587.1"/>
    </source>
</evidence>
<organism evidence="1 2">
    <name type="scientific">Dietzia psychralcaliphila</name>
    <dbReference type="NCBI Taxonomy" id="139021"/>
    <lineage>
        <taxon>Bacteria</taxon>
        <taxon>Bacillati</taxon>
        <taxon>Actinomycetota</taxon>
        <taxon>Actinomycetes</taxon>
        <taxon>Mycobacteriales</taxon>
        <taxon>Dietziaceae</taxon>
        <taxon>Dietzia</taxon>
    </lineage>
</organism>
<gene>
    <name evidence="1" type="ORF">A6048_02685</name>
</gene>
<accession>A0AAD0NMA9</accession>
<dbReference type="Proteomes" id="UP000244903">
    <property type="component" value="Chromosome"/>
</dbReference>
<dbReference type="AlphaFoldDB" id="A0AAD0NMA9"/>
<proteinExistence type="predicted"/>
<dbReference type="KEGG" id="dpc:A6048_02685"/>
<evidence type="ECO:0000313" key="2">
    <source>
        <dbReference type="Proteomes" id="UP000244903"/>
    </source>
</evidence>
<dbReference type="EMBL" id="CP015453">
    <property type="protein sequence ID" value="AWH94587.1"/>
    <property type="molecule type" value="Genomic_DNA"/>
</dbReference>